<comment type="caution">
    <text evidence="1">The sequence shown here is derived from an EMBL/GenBank/DDBJ whole genome shotgun (WGS) entry which is preliminary data.</text>
</comment>
<dbReference type="AlphaFoldDB" id="A0A7Y7XAB4"/>
<accession>A0A7Y7XAB4</accession>
<gene>
    <name evidence="1" type="ORF">HX882_09010</name>
</gene>
<dbReference type="RefSeq" id="WP_177093942.1">
    <property type="nucleotide sequence ID" value="NZ_JACAOS010000017.1"/>
</dbReference>
<evidence type="ECO:0000313" key="2">
    <source>
        <dbReference type="Proteomes" id="UP000539985"/>
    </source>
</evidence>
<protein>
    <submittedName>
        <fullName evidence="1">Uncharacterized protein</fullName>
    </submittedName>
</protein>
<organism evidence="1 2">
    <name type="scientific">Pseudomonas gingeri</name>
    <dbReference type="NCBI Taxonomy" id="117681"/>
    <lineage>
        <taxon>Bacteria</taxon>
        <taxon>Pseudomonadati</taxon>
        <taxon>Pseudomonadota</taxon>
        <taxon>Gammaproteobacteria</taxon>
        <taxon>Pseudomonadales</taxon>
        <taxon>Pseudomonadaceae</taxon>
        <taxon>Pseudomonas</taxon>
    </lineage>
</organism>
<evidence type="ECO:0000313" key="1">
    <source>
        <dbReference type="EMBL" id="NWB96026.1"/>
    </source>
</evidence>
<reference evidence="1 2" key="1">
    <citation type="submission" date="2020-04" db="EMBL/GenBank/DDBJ databases">
        <title>Molecular characterization of pseudomonads from Agaricus bisporus reveal novel blotch 2 pathogens in Western Europe.</title>
        <authorList>
            <person name="Taparia T."/>
            <person name="Krijger M."/>
            <person name="Haynes E."/>
            <person name="Elpinstone J.G."/>
            <person name="Noble R."/>
            <person name="Van Der Wolf J."/>
        </authorList>
    </citation>
    <scope>NUCLEOTIDE SEQUENCE [LARGE SCALE GENOMIC DNA]</scope>
    <source>
        <strain evidence="1 2">H7001</strain>
    </source>
</reference>
<proteinExistence type="predicted"/>
<dbReference type="EMBL" id="JACAQB010000005">
    <property type="protein sequence ID" value="NWB96026.1"/>
    <property type="molecule type" value="Genomic_DNA"/>
</dbReference>
<sequence length="152" mass="17128">MSRHNHGFPDRTPPFWQAQLEQLEATHPAAKPPFFGANADFDFQGWSNELAAIAKVVEQEILKFQELLERLANYTPPEPRGFMGEQDPHSDAFDGLEEEAYEVISGLVEKNDITHVESAPAVNQPDAYSEFNNSFDWLIDDGAFPYILDMAA</sequence>
<name>A0A7Y7XAB4_9PSED</name>
<dbReference type="Proteomes" id="UP000539985">
    <property type="component" value="Unassembled WGS sequence"/>
</dbReference>